<comment type="caution">
    <text evidence="3">The sequence shown here is derived from an EMBL/GenBank/DDBJ whole genome shotgun (WGS) entry which is preliminary data.</text>
</comment>
<feature type="region of interest" description="Disordered" evidence="1">
    <location>
        <begin position="31"/>
        <end position="53"/>
    </location>
</feature>
<reference evidence="3" key="1">
    <citation type="submission" date="2020-10" db="EMBL/GenBank/DDBJ databases">
        <title>High-Quality Genome Resource of Clonostachys rosea strain S41 by Oxford Nanopore Long-Read Sequencing.</title>
        <authorList>
            <person name="Wang H."/>
        </authorList>
    </citation>
    <scope>NUCLEOTIDE SEQUENCE</scope>
    <source>
        <strain evidence="3">S41</strain>
    </source>
</reference>
<proteinExistence type="predicted"/>
<gene>
    <name evidence="3" type="ORF">IM811_014656</name>
</gene>
<accession>A0A8H7N779</accession>
<evidence type="ECO:0000256" key="1">
    <source>
        <dbReference type="SAM" id="MobiDB-lite"/>
    </source>
</evidence>
<dbReference type="EMBL" id="JADCTT010000006">
    <property type="protein sequence ID" value="KAF9750436.1"/>
    <property type="molecule type" value="Genomic_DNA"/>
</dbReference>
<protein>
    <submittedName>
        <fullName evidence="3">Uncharacterized protein</fullName>
    </submittedName>
</protein>
<feature type="compositionally biased region" description="Basic and acidic residues" evidence="1">
    <location>
        <begin position="69"/>
        <end position="82"/>
    </location>
</feature>
<dbReference type="Proteomes" id="UP000616885">
    <property type="component" value="Unassembled WGS sequence"/>
</dbReference>
<dbReference type="AlphaFoldDB" id="A0A8H7N779"/>
<feature type="region of interest" description="Disordered" evidence="1">
    <location>
        <begin position="68"/>
        <end position="103"/>
    </location>
</feature>
<evidence type="ECO:0000313" key="4">
    <source>
        <dbReference type="Proteomes" id="UP000616885"/>
    </source>
</evidence>
<feature type="chain" id="PRO_5034712348" evidence="2">
    <location>
        <begin position="19"/>
        <end position="142"/>
    </location>
</feature>
<evidence type="ECO:0000313" key="3">
    <source>
        <dbReference type="EMBL" id="KAF9750436.1"/>
    </source>
</evidence>
<name>A0A8H7N779_BIOOC</name>
<organism evidence="3 4">
    <name type="scientific">Bionectria ochroleuca</name>
    <name type="common">Gliocladium roseum</name>
    <dbReference type="NCBI Taxonomy" id="29856"/>
    <lineage>
        <taxon>Eukaryota</taxon>
        <taxon>Fungi</taxon>
        <taxon>Dikarya</taxon>
        <taxon>Ascomycota</taxon>
        <taxon>Pezizomycotina</taxon>
        <taxon>Sordariomycetes</taxon>
        <taxon>Hypocreomycetidae</taxon>
        <taxon>Hypocreales</taxon>
        <taxon>Bionectriaceae</taxon>
        <taxon>Clonostachys</taxon>
    </lineage>
</organism>
<evidence type="ECO:0000256" key="2">
    <source>
        <dbReference type="SAM" id="SignalP"/>
    </source>
</evidence>
<sequence>MLPKNAITVLALATLGSAASILPIKVDQHNSPQLRSPELVNSRDLETNDVRPNPRGVIQVQECTVTGCDKNDKRSSNSDRTRPWHFSSNLGDRNAEAQEAGKNGEFVSRGFQAQECGITGCLEKVRDEARQLEDYYREKRQE</sequence>
<keyword evidence="2" id="KW-0732">Signal</keyword>
<feature type="signal peptide" evidence="2">
    <location>
        <begin position="1"/>
        <end position="18"/>
    </location>
</feature>